<evidence type="ECO:0000259" key="6">
    <source>
        <dbReference type="Pfam" id="PF26576"/>
    </source>
</evidence>
<dbReference type="InterPro" id="IPR044660">
    <property type="entry name" value="IBH1-like"/>
</dbReference>
<comment type="caution">
    <text evidence="7">The sequence shown here is derived from an EMBL/GenBank/DDBJ whole genome shotgun (WGS) entry which is preliminary data.</text>
</comment>
<gene>
    <name evidence="7" type="ORF">ZIOFF_012175</name>
</gene>
<evidence type="ECO:0000256" key="2">
    <source>
        <dbReference type="ARBA" id="ARBA00005510"/>
    </source>
</evidence>
<keyword evidence="4" id="KW-0804">Transcription</keyword>
<keyword evidence="3" id="KW-0805">Transcription regulation</keyword>
<evidence type="ECO:0000256" key="5">
    <source>
        <dbReference type="ARBA" id="ARBA00023242"/>
    </source>
</evidence>
<dbReference type="SUPFAM" id="SSF47459">
    <property type="entry name" value="HLH, helix-loop-helix DNA-binding domain"/>
    <property type="match status" value="1"/>
</dbReference>
<reference evidence="7 8" key="1">
    <citation type="submission" date="2020-08" db="EMBL/GenBank/DDBJ databases">
        <title>Plant Genome Project.</title>
        <authorList>
            <person name="Zhang R.-G."/>
        </authorList>
    </citation>
    <scope>NUCLEOTIDE SEQUENCE [LARGE SCALE GENOMIC DNA]</scope>
    <source>
        <tissue evidence="7">Rhizome</tissue>
    </source>
</reference>
<keyword evidence="5" id="KW-0539">Nucleus</keyword>
<feature type="domain" description="IBH1-like N-terminal" evidence="6">
    <location>
        <begin position="6"/>
        <end position="55"/>
    </location>
</feature>
<dbReference type="InterPro" id="IPR036638">
    <property type="entry name" value="HLH_DNA-bd_sf"/>
</dbReference>
<dbReference type="PANTHER" id="PTHR33124">
    <property type="entry name" value="TRANSCRIPTION FACTOR IBH1-LIKE 1"/>
    <property type="match status" value="1"/>
</dbReference>
<name>A0A8J5HRX9_ZINOF</name>
<dbReference type="InterPro" id="IPR044549">
    <property type="entry name" value="bHLH_AtIBH1-like"/>
</dbReference>
<comment type="similarity">
    <text evidence="2">Belongs to the bHLH protein family.</text>
</comment>
<organism evidence="7 8">
    <name type="scientific">Zingiber officinale</name>
    <name type="common">Ginger</name>
    <name type="synonym">Amomum zingiber</name>
    <dbReference type="NCBI Taxonomy" id="94328"/>
    <lineage>
        <taxon>Eukaryota</taxon>
        <taxon>Viridiplantae</taxon>
        <taxon>Streptophyta</taxon>
        <taxon>Embryophyta</taxon>
        <taxon>Tracheophyta</taxon>
        <taxon>Spermatophyta</taxon>
        <taxon>Magnoliopsida</taxon>
        <taxon>Liliopsida</taxon>
        <taxon>Zingiberales</taxon>
        <taxon>Zingiberaceae</taxon>
        <taxon>Zingiber</taxon>
    </lineage>
</organism>
<dbReference type="Proteomes" id="UP000734854">
    <property type="component" value="Unassembled WGS sequence"/>
</dbReference>
<evidence type="ECO:0000313" key="7">
    <source>
        <dbReference type="EMBL" id="KAG6529958.1"/>
    </source>
</evidence>
<evidence type="ECO:0000313" key="8">
    <source>
        <dbReference type="Proteomes" id="UP000734854"/>
    </source>
</evidence>
<protein>
    <recommendedName>
        <fullName evidence="6">IBH1-like N-terminal domain-containing protein</fullName>
    </recommendedName>
</protein>
<comment type="subcellular location">
    <subcellularLocation>
        <location evidence="1">Nucleus</location>
    </subcellularLocation>
</comment>
<dbReference type="GO" id="GO:0046983">
    <property type="term" value="F:protein dimerization activity"/>
    <property type="evidence" value="ECO:0007669"/>
    <property type="project" value="InterPro"/>
</dbReference>
<keyword evidence="8" id="KW-1185">Reference proteome</keyword>
<proteinExistence type="inferred from homology"/>
<dbReference type="EMBL" id="JACMSC010000003">
    <property type="protein sequence ID" value="KAG6529958.1"/>
    <property type="molecule type" value="Genomic_DNA"/>
</dbReference>
<accession>A0A8J5HRX9</accession>
<dbReference type="InterPro" id="IPR059002">
    <property type="entry name" value="IBH1_N"/>
</dbReference>
<dbReference type="GO" id="GO:0006355">
    <property type="term" value="P:regulation of DNA-templated transcription"/>
    <property type="evidence" value="ECO:0007669"/>
    <property type="project" value="InterPro"/>
</dbReference>
<dbReference type="AlphaFoldDB" id="A0A8J5HRX9"/>
<sequence>MIMAFHFLGALSHIQKTTTHSTFVFRCHRIRCAAYTSMALSTGAHSAWSRALLRQKPRRGSLRKRTVILQRPRKRAVRLEEDCQDGADVLRRLVPGCDGMDSAELLDETADYIRCLEEQVSLMRSIVNVISLNFNPKS</sequence>
<evidence type="ECO:0000256" key="1">
    <source>
        <dbReference type="ARBA" id="ARBA00004123"/>
    </source>
</evidence>
<evidence type="ECO:0000256" key="4">
    <source>
        <dbReference type="ARBA" id="ARBA00023163"/>
    </source>
</evidence>
<dbReference type="GO" id="GO:0005634">
    <property type="term" value="C:nucleus"/>
    <property type="evidence" value="ECO:0007669"/>
    <property type="project" value="UniProtKB-SubCell"/>
</dbReference>
<dbReference type="Pfam" id="PF26576">
    <property type="entry name" value="IBH1_N"/>
    <property type="match status" value="1"/>
</dbReference>
<dbReference type="GO" id="GO:0000976">
    <property type="term" value="F:transcription cis-regulatory region binding"/>
    <property type="evidence" value="ECO:0007669"/>
    <property type="project" value="UniProtKB-ARBA"/>
</dbReference>
<dbReference type="CDD" id="cd11444">
    <property type="entry name" value="bHLH_AtIBH1_like"/>
    <property type="match status" value="1"/>
</dbReference>
<dbReference type="PANTHER" id="PTHR33124:SF40">
    <property type="entry name" value="TRANSCRIPTION FACTOR IBH1"/>
    <property type="match status" value="1"/>
</dbReference>
<evidence type="ECO:0000256" key="3">
    <source>
        <dbReference type="ARBA" id="ARBA00023015"/>
    </source>
</evidence>